<evidence type="ECO:0000313" key="2">
    <source>
        <dbReference type="EMBL" id="MEC0229001.1"/>
    </source>
</evidence>
<accession>A0ABU6G4D2</accession>
<feature type="chain" id="PRO_5045097512" evidence="1">
    <location>
        <begin position="30"/>
        <end position="902"/>
    </location>
</feature>
<proteinExistence type="predicted"/>
<comment type="caution">
    <text evidence="2">The sequence shown here is derived from an EMBL/GenBank/DDBJ whole genome shotgun (WGS) entry which is preliminary data.</text>
</comment>
<reference evidence="2 3" key="1">
    <citation type="submission" date="2023-03" db="EMBL/GenBank/DDBJ databases">
        <title>Bacillus Genome Sequencing.</title>
        <authorList>
            <person name="Dunlap C."/>
        </authorList>
    </citation>
    <scope>NUCLEOTIDE SEQUENCE [LARGE SCALE GENOMIC DNA]</scope>
    <source>
        <strain evidence="2 3">BD-533</strain>
    </source>
</reference>
<keyword evidence="1" id="KW-0732">Signal</keyword>
<protein>
    <submittedName>
        <fullName evidence="2">Uncharacterized protein</fullName>
    </submittedName>
</protein>
<gene>
    <name evidence="2" type="ORF">P4I72_17880</name>
</gene>
<keyword evidence="3" id="KW-1185">Reference proteome</keyword>
<dbReference type="EMBL" id="JARLKY010000043">
    <property type="protein sequence ID" value="MEC0229001.1"/>
    <property type="molecule type" value="Genomic_DNA"/>
</dbReference>
<dbReference type="RefSeq" id="WP_326073161.1">
    <property type="nucleotide sequence ID" value="NZ_JARLKY010000043.1"/>
</dbReference>
<name>A0ABU6G4D2_9BACL</name>
<dbReference type="Proteomes" id="UP001338137">
    <property type="component" value="Unassembled WGS sequence"/>
</dbReference>
<sequence>MGNKIRPSKKRKAATVALTSVLASMPFVAGTPFELNVSAYETEPTLVDEMSNLVVPLSDTLKIIDLKSILGTYASNFEITSSDPRIAGFEASYQSAGLLKIHPGSVGTATFTINYRNDGARFKEVFDVTVDALAAEPRSFNIVDTVQKMIADPSHYTDAASVKNLLSTIGPAKIPGTTEGNHPPFVNQTNPFHDQDLTIGEEIDLNSLASYFTDPDEGDIISVSSSAVNVEGDHAAELQAKPPGMSIKANRIGITEFTITATDNHGNSVVLPPFTVSVQADTQNHVPVFTLNGQDNPFKDRTIQNGTLEMDLGVLEQFFTDPDEDPITLSVTTDHDHAELIRKVDNRWYLKANTAGETIITVTANDNHGGSSIPLSFRVKVNGAPILQEGHSFTNRSTIEWQFVDLGRIEELFTDPNADPITVEKVSSNPEVADIVDIEGTLRLRSKEAGTATLTVTAKDNSGGIGEPHSFQVTVRENHSPVLVLDGLPNPFVDRTIEQTSGEISLGILEDYFIDEDEDSISLDIVSDNNNVKLYRNEDNHNWYIKPISAGETTFTVRGMDNYGGYSEAETFKVTVSESPGTPNHAPALNVGNELVKHFSNDASNPDYDPSVAALHLSGGSEIDLSEIFIDPEADEMHYKVKIVPFSGSVYEMPVTGSILKSSVVNSSSVIREIQAYDAIHQDPTILKVQIDNKNTLFPEINNEMNDMPQVNNEMPQINNEMDMYESNAAGTSSFILDINSYWGLGSDKTLLSAKSSNVSSVTAAVYENYYLKFDAAVSGAGTSSSMKILSASFRGYDWYQNDFKINVISPSSTPEDGTSKPAISFKHLYPAFDANTLAGNFFNYLTVTTVSEITYETGGYTMRISDAETTHTNTIFIIDPEKGTPESESREFIVPFVKPTE</sequence>
<organism evidence="2 3">
    <name type="scientific">Paenibacillus alba</name>
    <dbReference type="NCBI Taxonomy" id="1197127"/>
    <lineage>
        <taxon>Bacteria</taxon>
        <taxon>Bacillati</taxon>
        <taxon>Bacillota</taxon>
        <taxon>Bacilli</taxon>
        <taxon>Bacillales</taxon>
        <taxon>Paenibacillaceae</taxon>
        <taxon>Paenibacillus</taxon>
    </lineage>
</organism>
<evidence type="ECO:0000256" key="1">
    <source>
        <dbReference type="SAM" id="SignalP"/>
    </source>
</evidence>
<feature type="signal peptide" evidence="1">
    <location>
        <begin position="1"/>
        <end position="29"/>
    </location>
</feature>
<evidence type="ECO:0000313" key="3">
    <source>
        <dbReference type="Proteomes" id="UP001338137"/>
    </source>
</evidence>